<feature type="region of interest" description="Disordered" evidence="1">
    <location>
        <begin position="1"/>
        <end position="32"/>
    </location>
</feature>
<sequence>MKRARRGQPPATQLSREITEVGEEEEIGVPEPVCGGTAVDVVSSPRILQTTGKPWLNWDTRKRGRSLCQPPSPKQFPRVPKGLL</sequence>
<gene>
    <name evidence="2" type="ORF">AXF42_Ash021457</name>
</gene>
<feature type="region of interest" description="Disordered" evidence="1">
    <location>
        <begin position="56"/>
        <end position="84"/>
    </location>
</feature>
<evidence type="ECO:0000313" key="2">
    <source>
        <dbReference type="EMBL" id="PKA46360.1"/>
    </source>
</evidence>
<protein>
    <submittedName>
        <fullName evidence="2">Uncharacterized protein</fullName>
    </submittedName>
</protein>
<proteinExistence type="predicted"/>
<dbReference type="AlphaFoldDB" id="A0A2H9ZSU4"/>
<dbReference type="EMBL" id="KZ454226">
    <property type="protein sequence ID" value="PKA46360.1"/>
    <property type="molecule type" value="Genomic_DNA"/>
</dbReference>
<accession>A0A2H9ZSU4</accession>
<organism evidence="2 3">
    <name type="scientific">Apostasia shenzhenica</name>
    <dbReference type="NCBI Taxonomy" id="1088818"/>
    <lineage>
        <taxon>Eukaryota</taxon>
        <taxon>Viridiplantae</taxon>
        <taxon>Streptophyta</taxon>
        <taxon>Embryophyta</taxon>
        <taxon>Tracheophyta</taxon>
        <taxon>Spermatophyta</taxon>
        <taxon>Magnoliopsida</taxon>
        <taxon>Liliopsida</taxon>
        <taxon>Asparagales</taxon>
        <taxon>Orchidaceae</taxon>
        <taxon>Apostasioideae</taxon>
        <taxon>Apostasia</taxon>
    </lineage>
</organism>
<dbReference type="Proteomes" id="UP000236161">
    <property type="component" value="Unassembled WGS sequence"/>
</dbReference>
<reference evidence="2 3" key="1">
    <citation type="journal article" date="2017" name="Nature">
        <title>The Apostasia genome and the evolution of orchids.</title>
        <authorList>
            <person name="Zhang G.Q."/>
            <person name="Liu K.W."/>
            <person name="Li Z."/>
            <person name="Lohaus R."/>
            <person name="Hsiao Y.Y."/>
            <person name="Niu S.C."/>
            <person name="Wang J.Y."/>
            <person name="Lin Y.C."/>
            <person name="Xu Q."/>
            <person name="Chen L.J."/>
            <person name="Yoshida K."/>
            <person name="Fujiwara S."/>
            <person name="Wang Z.W."/>
            <person name="Zhang Y.Q."/>
            <person name="Mitsuda N."/>
            <person name="Wang M."/>
            <person name="Liu G.H."/>
            <person name="Pecoraro L."/>
            <person name="Huang H.X."/>
            <person name="Xiao X.J."/>
            <person name="Lin M."/>
            <person name="Wu X.Y."/>
            <person name="Wu W.L."/>
            <person name="Chen Y.Y."/>
            <person name="Chang S.B."/>
            <person name="Sakamoto S."/>
            <person name="Ohme-Takagi M."/>
            <person name="Yagi M."/>
            <person name="Zeng S.J."/>
            <person name="Shen C.Y."/>
            <person name="Yeh C.M."/>
            <person name="Luo Y.B."/>
            <person name="Tsai W.C."/>
            <person name="Van de Peer Y."/>
            <person name="Liu Z.J."/>
        </authorList>
    </citation>
    <scope>NUCLEOTIDE SEQUENCE [LARGE SCALE GENOMIC DNA]</scope>
    <source>
        <strain evidence="3">cv. Shenzhen</strain>
        <tissue evidence="2">Stem</tissue>
    </source>
</reference>
<keyword evidence="3" id="KW-1185">Reference proteome</keyword>
<evidence type="ECO:0000256" key="1">
    <source>
        <dbReference type="SAM" id="MobiDB-lite"/>
    </source>
</evidence>
<evidence type="ECO:0000313" key="3">
    <source>
        <dbReference type="Proteomes" id="UP000236161"/>
    </source>
</evidence>
<name>A0A2H9ZSU4_9ASPA</name>